<sequence>MSSGTPVGQPPPRPGPRRRLLRWWRSRDALSRLHRWLLLRALPVALAFLGLYVLNGALMGWTDAYNVLVGIDSPGTPGPPGPRGRCRSWAGRRSRPSWEESSVTW</sequence>
<reference evidence="3 4" key="1">
    <citation type="submission" date="2021-04" db="EMBL/GenBank/DDBJ databases">
        <title>Characterization of the biosynthetic gene cluster of new lipopeptides with antitumor activity in the genome of the marine Streptomyces PHM034.</title>
        <authorList>
            <person name="Ceniceros A."/>
            <person name="Canedo L."/>
            <person name="Mendez C."/>
            <person name="Olano C."/>
            <person name="Schleissner C."/>
            <person name="Cuevas C."/>
            <person name="De La Calle F."/>
            <person name="Salas J.A."/>
        </authorList>
    </citation>
    <scope>NUCLEOTIDE SEQUENCE [LARGE SCALE GENOMIC DNA]</scope>
    <source>
        <strain evidence="3 4">PHM034</strain>
    </source>
</reference>
<feature type="compositionally biased region" description="Basic residues" evidence="1">
    <location>
        <begin position="84"/>
        <end position="95"/>
    </location>
</feature>
<keyword evidence="2" id="KW-0472">Membrane</keyword>
<keyword evidence="4" id="KW-1185">Reference proteome</keyword>
<evidence type="ECO:0000313" key="4">
    <source>
        <dbReference type="Proteomes" id="UP000682308"/>
    </source>
</evidence>
<accession>A0A941FEZ1</accession>
<feature type="transmembrane region" description="Helical" evidence="2">
    <location>
        <begin position="37"/>
        <end position="58"/>
    </location>
</feature>
<evidence type="ECO:0000256" key="1">
    <source>
        <dbReference type="SAM" id="MobiDB-lite"/>
    </source>
</evidence>
<name>A0A941FEZ1_9ACTN</name>
<keyword evidence="2" id="KW-1133">Transmembrane helix</keyword>
<gene>
    <name evidence="3" type="ORF">KEF29_06890</name>
</gene>
<proteinExistence type="predicted"/>
<dbReference type="AlphaFoldDB" id="A0A941FEZ1"/>
<comment type="caution">
    <text evidence="3">The sequence shown here is derived from an EMBL/GenBank/DDBJ whole genome shotgun (WGS) entry which is preliminary data.</text>
</comment>
<dbReference type="Proteomes" id="UP000682308">
    <property type="component" value="Unassembled WGS sequence"/>
</dbReference>
<evidence type="ECO:0000256" key="2">
    <source>
        <dbReference type="SAM" id="Phobius"/>
    </source>
</evidence>
<feature type="region of interest" description="Disordered" evidence="1">
    <location>
        <begin position="73"/>
        <end position="105"/>
    </location>
</feature>
<keyword evidence="2" id="KW-0812">Transmembrane</keyword>
<protein>
    <submittedName>
        <fullName evidence="3">Uncharacterized protein</fullName>
    </submittedName>
</protein>
<organism evidence="3 4">
    <name type="scientific">Streptomyces tuirus</name>
    <dbReference type="NCBI Taxonomy" id="68278"/>
    <lineage>
        <taxon>Bacteria</taxon>
        <taxon>Bacillati</taxon>
        <taxon>Actinomycetota</taxon>
        <taxon>Actinomycetes</taxon>
        <taxon>Kitasatosporales</taxon>
        <taxon>Streptomycetaceae</taxon>
        <taxon>Streptomyces</taxon>
    </lineage>
</organism>
<evidence type="ECO:0000313" key="3">
    <source>
        <dbReference type="EMBL" id="MBR8639141.1"/>
    </source>
</evidence>
<dbReference type="EMBL" id="JAGTPG010000001">
    <property type="protein sequence ID" value="MBR8639141.1"/>
    <property type="molecule type" value="Genomic_DNA"/>
</dbReference>